<protein>
    <submittedName>
        <fullName evidence="2">Uncharacterized protein</fullName>
    </submittedName>
</protein>
<feature type="region of interest" description="Disordered" evidence="1">
    <location>
        <begin position="1"/>
        <end position="59"/>
    </location>
</feature>
<organism evidence="2 3">
    <name type="scientific">Grifola frondosa</name>
    <name type="common">Maitake</name>
    <name type="synonym">Polyporus frondosus</name>
    <dbReference type="NCBI Taxonomy" id="5627"/>
    <lineage>
        <taxon>Eukaryota</taxon>
        <taxon>Fungi</taxon>
        <taxon>Dikarya</taxon>
        <taxon>Basidiomycota</taxon>
        <taxon>Agaricomycotina</taxon>
        <taxon>Agaricomycetes</taxon>
        <taxon>Polyporales</taxon>
        <taxon>Grifolaceae</taxon>
        <taxon>Grifola</taxon>
    </lineage>
</organism>
<name>A0A1C7ML33_GRIFR</name>
<keyword evidence="3" id="KW-1185">Reference proteome</keyword>
<dbReference type="EMBL" id="LUGG01000002">
    <property type="protein sequence ID" value="OBZ77575.1"/>
    <property type="molecule type" value="Genomic_DNA"/>
</dbReference>
<reference evidence="2 3" key="1">
    <citation type="submission" date="2016-03" db="EMBL/GenBank/DDBJ databases">
        <title>Whole genome sequencing of Grifola frondosa 9006-11.</title>
        <authorList>
            <person name="Min B."/>
            <person name="Park H."/>
            <person name="Kim J.-G."/>
            <person name="Cho H."/>
            <person name="Oh Y.-L."/>
            <person name="Kong W.-S."/>
            <person name="Choi I.-G."/>
        </authorList>
    </citation>
    <scope>NUCLEOTIDE SEQUENCE [LARGE SCALE GENOMIC DNA]</scope>
    <source>
        <strain evidence="2 3">9006-11</strain>
    </source>
</reference>
<accession>A0A1C7ML33</accession>
<evidence type="ECO:0000313" key="3">
    <source>
        <dbReference type="Proteomes" id="UP000092993"/>
    </source>
</evidence>
<gene>
    <name evidence="2" type="ORF">A0H81_01936</name>
</gene>
<feature type="compositionally biased region" description="Polar residues" evidence="1">
    <location>
        <begin position="38"/>
        <end position="48"/>
    </location>
</feature>
<evidence type="ECO:0000256" key="1">
    <source>
        <dbReference type="SAM" id="MobiDB-lite"/>
    </source>
</evidence>
<comment type="caution">
    <text evidence="2">The sequence shown here is derived from an EMBL/GenBank/DDBJ whole genome shotgun (WGS) entry which is preliminary data.</text>
</comment>
<dbReference type="AlphaFoldDB" id="A0A1C7ML33"/>
<proteinExistence type="predicted"/>
<dbReference type="Proteomes" id="UP000092993">
    <property type="component" value="Unassembled WGS sequence"/>
</dbReference>
<evidence type="ECO:0000313" key="2">
    <source>
        <dbReference type="EMBL" id="OBZ77575.1"/>
    </source>
</evidence>
<sequence>MAWRLKTSPWVASVMNAPKPVGNVGRLQSKHDARAQDHQTNAQKTSRQTRSRPAGDAEG</sequence>